<proteinExistence type="predicted"/>
<reference evidence="1 2" key="1">
    <citation type="journal article" date="2013" name="Chin. Sci. Bull.">
        <title>Genome survey uncovers the secrets of sex and lifestyle in caterpillar fungus.</title>
        <authorList>
            <person name="Hu X."/>
            <person name="Zhang Y."/>
            <person name="Xiao G."/>
            <person name="Zheng P."/>
            <person name="Xia Y."/>
            <person name="Zhang X."/>
            <person name="St Leger R.J."/>
            <person name="Liu X."/>
            <person name="Wang C."/>
        </authorList>
    </citation>
    <scope>NUCLEOTIDE SEQUENCE [LARGE SCALE GENOMIC DNA]</scope>
    <source>
        <strain evidence="2">Co18 / CGMCC 3.14243</strain>
        <tissue evidence="1">Fruit-body</tissue>
    </source>
</reference>
<dbReference type="EMBL" id="KE652503">
    <property type="protein sequence ID" value="EQL01374.1"/>
    <property type="molecule type" value="Genomic_DNA"/>
</dbReference>
<sequence length="187" mass="21141">MTIDGDKQTMMSFLRLVEVSQGHLQAELQRLQVITSTLEGVRIAFSFDLRLQRTKIPAVSPREILLWCAMNSQAVREEMVGNSRNHRELARFIGQTLPDRLVPASPSYVPHFMVQRAANKSVHFTDKFTPLGFRVHRLWRGRAAAQLQPCRGDSGVPEVLASAARTPAKGTRRLHPCKRPFRLEGCL</sequence>
<protein>
    <submittedName>
        <fullName evidence="1">Uncharacterized protein</fullName>
    </submittedName>
</protein>
<evidence type="ECO:0000313" key="2">
    <source>
        <dbReference type="Proteomes" id="UP000019374"/>
    </source>
</evidence>
<dbReference type="AlphaFoldDB" id="T5AFK9"/>
<gene>
    <name evidence="1" type="ORF">OCS_02918</name>
</gene>
<dbReference type="HOGENOM" id="CLU_1448131_0_0_1"/>
<name>T5AFK9_OPHSC</name>
<dbReference type="Proteomes" id="UP000019374">
    <property type="component" value="Unassembled WGS sequence"/>
</dbReference>
<evidence type="ECO:0000313" key="1">
    <source>
        <dbReference type="EMBL" id="EQL01374.1"/>
    </source>
</evidence>
<accession>T5AFK9</accession>
<organism evidence="1 2">
    <name type="scientific">Ophiocordyceps sinensis (strain Co18 / CGMCC 3.14243)</name>
    <name type="common">Yarsagumba caterpillar fungus</name>
    <name type="synonym">Hirsutella sinensis</name>
    <dbReference type="NCBI Taxonomy" id="911162"/>
    <lineage>
        <taxon>Eukaryota</taxon>
        <taxon>Fungi</taxon>
        <taxon>Dikarya</taxon>
        <taxon>Ascomycota</taxon>
        <taxon>Pezizomycotina</taxon>
        <taxon>Sordariomycetes</taxon>
        <taxon>Hypocreomycetidae</taxon>
        <taxon>Hypocreales</taxon>
        <taxon>Ophiocordycipitaceae</taxon>
        <taxon>Ophiocordyceps</taxon>
    </lineage>
</organism>